<proteinExistence type="predicted"/>
<dbReference type="Gene3D" id="2.60.40.150">
    <property type="entry name" value="C2 domain"/>
    <property type="match status" value="1"/>
</dbReference>
<name>A0A368H411_ANCCA</name>
<sequence length="146" mass="16033">MSKLVGFMARNDSQSQPSSSSTNQSVQNGVLNKVKISVKVISAKLSPSGGFLSKPVDSYVEVSIEGAQTSKKTSVKKKSNNPEWDESLSLPVTDSSVLLFRVYSRAKLFDDPLIAQAQMKVASIPKLDSGECELFITYFLFFSCYF</sequence>
<accession>A0A368H411</accession>
<dbReference type="EMBL" id="JOJR01000014">
    <property type="protein sequence ID" value="RCN51343.1"/>
    <property type="molecule type" value="Genomic_DNA"/>
</dbReference>
<feature type="compositionally biased region" description="Low complexity" evidence="1">
    <location>
        <begin position="13"/>
        <end position="26"/>
    </location>
</feature>
<dbReference type="InterPro" id="IPR045050">
    <property type="entry name" value="Synaptotagmin_plant"/>
</dbReference>
<evidence type="ECO:0000313" key="4">
    <source>
        <dbReference type="Proteomes" id="UP000252519"/>
    </source>
</evidence>
<comment type="caution">
    <text evidence="3">The sequence shown here is derived from an EMBL/GenBank/DDBJ whole genome shotgun (WGS) entry which is preliminary data.</text>
</comment>
<dbReference type="AlphaFoldDB" id="A0A368H411"/>
<evidence type="ECO:0000259" key="2">
    <source>
        <dbReference type="PROSITE" id="PS50004"/>
    </source>
</evidence>
<dbReference type="STRING" id="29170.A0A368H411"/>
<evidence type="ECO:0000313" key="3">
    <source>
        <dbReference type="EMBL" id="RCN51343.1"/>
    </source>
</evidence>
<dbReference type="SUPFAM" id="SSF49562">
    <property type="entry name" value="C2 domain (Calcium/lipid-binding domain, CaLB)"/>
    <property type="match status" value="1"/>
</dbReference>
<dbReference type="PANTHER" id="PTHR10774">
    <property type="entry name" value="EXTENDED SYNAPTOTAGMIN-RELATED"/>
    <property type="match status" value="1"/>
</dbReference>
<dbReference type="PANTHER" id="PTHR10774:SF190">
    <property type="entry name" value="C2 CALCIUM_LIPID-BINDING ENDONUCLEASE_EXONUCLEASE_PHOSPHATASE-RELATED"/>
    <property type="match status" value="1"/>
</dbReference>
<dbReference type="OrthoDB" id="423283at2759"/>
<feature type="domain" description="C2" evidence="2">
    <location>
        <begin position="16"/>
        <end position="134"/>
    </location>
</feature>
<dbReference type="Pfam" id="PF00168">
    <property type="entry name" value="C2"/>
    <property type="match status" value="1"/>
</dbReference>
<protein>
    <submittedName>
        <fullName evidence="3">C2 domain protein</fullName>
    </submittedName>
</protein>
<reference evidence="3 4" key="1">
    <citation type="submission" date="2014-10" db="EMBL/GenBank/DDBJ databases">
        <title>Draft genome of the hookworm Ancylostoma caninum.</title>
        <authorList>
            <person name="Mitreva M."/>
        </authorList>
    </citation>
    <scope>NUCLEOTIDE SEQUENCE [LARGE SCALE GENOMIC DNA]</scope>
    <source>
        <strain evidence="3 4">Baltimore</strain>
    </source>
</reference>
<dbReference type="InterPro" id="IPR035892">
    <property type="entry name" value="C2_domain_sf"/>
</dbReference>
<dbReference type="GO" id="GO:0008289">
    <property type="term" value="F:lipid binding"/>
    <property type="evidence" value="ECO:0007669"/>
    <property type="project" value="InterPro"/>
</dbReference>
<evidence type="ECO:0000256" key="1">
    <source>
        <dbReference type="SAM" id="MobiDB-lite"/>
    </source>
</evidence>
<feature type="region of interest" description="Disordered" evidence="1">
    <location>
        <begin position="1"/>
        <end position="26"/>
    </location>
</feature>
<organism evidence="3 4">
    <name type="scientific">Ancylostoma caninum</name>
    <name type="common">Dog hookworm</name>
    <dbReference type="NCBI Taxonomy" id="29170"/>
    <lineage>
        <taxon>Eukaryota</taxon>
        <taxon>Metazoa</taxon>
        <taxon>Ecdysozoa</taxon>
        <taxon>Nematoda</taxon>
        <taxon>Chromadorea</taxon>
        <taxon>Rhabditida</taxon>
        <taxon>Rhabditina</taxon>
        <taxon>Rhabditomorpha</taxon>
        <taxon>Strongyloidea</taxon>
        <taxon>Ancylostomatidae</taxon>
        <taxon>Ancylostomatinae</taxon>
        <taxon>Ancylostoma</taxon>
    </lineage>
</organism>
<gene>
    <name evidence="3" type="ORF">ANCCAN_02496</name>
</gene>
<dbReference type="PROSITE" id="PS50004">
    <property type="entry name" value="C2"/>
    <property type="match status" value="1"/>
</dbReference>
<dbReference type="Proteomes" id="UP000252519">
    <property type="component" value="Unassembled WGS sequence"/>
</dbReference>
<dbReference type="GO" id="GO:0005783">
    <property type="term" value="C:endoplasmic reticulum"/>
    <property type="evidence" value="ECO:0007669"/>
    <property type="project" value="TreeGrafter"/>
</dbReference>
<keyword evidence="4" id="KW-1185">Reference proteome</keyword>
<dbReference type="SMART" id="SM00239">
    <property type="entry name" value="C2"/>
    <property type="match status" value="1"/>
</dbReference>
<dbReference type="InterPro" id="IPR000008">
    <property type="entry name" value="C2_dom"/>
</dbReference>